<dbReference type="RefSeq" id="WP_148955339.1">
    <property type="nucleotide sequence ID" value="NZ_VTEG01000035.1"/>
</dbReference>
<proteinExistence type="inferred from homology"/>
<name>A0A5D4LZC4_9BACI</name>
<evidence type="ECO:0000259" key="4">
    <source>
        <dbReference type="PROSITE" id="PS50991"/>
    </source>
</evidence>
<gene>
    <name evidence="5" type="ORF">FZC84_22195</name>
</gene>
<keyword evidence="3 5" id="KW-0456">Lyase</keyword>
<dbReference type="EMBL" id="VTEG01000035">
    <property type="protein sequence ID" value="TYR94856.1"/>
    <property type="molecule type" value="Genomic_DNA"/>
</dbReference>
<dbReference type="PANTHER" id="PTHR42738:SF7">
    <property type="entry name" value="HYDROXYMETHYLGLUTARYL-COA LYASE"/>
    <property type="match status" value="1"/>
</dbReference>
<dbReference type="PANTHER" id="PTHR42738">
    <property type="entry name" value="HYDROXYMETHYLGLUTARYL-COA LYASE"/>
    <property type="match status" value="1"/>
</dbReference>
<comment type="similarity">
    <text evidence="1">Belongs to the HMG-CoA lyase family.</text>
</comment>
<dbReference type="InterPro" id="IPR013785">
    <property type="entry name" value="Aldolase_TIM"/>
</dbReference>
<evidence type="ECO:0000313" key="6">
    <source>
        <dbReference type="Proteomes" id="UP000325182"/>
    </source>
</evidence>
<feature type="domain" description="Pyruvate carboxyltransferase" evidence="4">
    <location>
        <begin position="4"/>
        <end position="271"/>
    </location>
</feature>
<dbReference type="Pfam" id="PF00682">
    <property type="entry name" value="HMGL-like"/>
    <property type="match status" value="1"/>
</dbReference>
<evidence type="ECO:0000256" key="1">
    <source>
        <dbReference type="ARBA" id="ARBA00009405"/>
    </source>
</evidence>
<dbReference type="NCBIfam" id="NF004283">
    <property type="entry name" value="PRK05692.1"/>
    <property type="match status" value="1"/>
</dbReference>
<dbReference type="SUPFAM" id="SSF51569">
    <property type="entry name" value="Aldolase"/>
    <property type="match status" value="1"/>
</dbReference>
<dbReference type="Gene3D" id="3.20.20.70">
    <property type="entry name" value="Aldolase class I"/>
    <property type="match status" value="1"/>
</dbReference>
<dbReference type="GO" id="GO:0046872">
    <property type="term" value="F:metal ion binding"/>
    <property type="evidence" value="ECO:0007669"/>
    <property type="project" value="UniProtKB-KW"/>
</dbReference>
<dbReference type="InterPro" id="IPR000891">
    <property type="entry name" value="PYR_CT"/>
</dbReference>
<reference evidence="5 6" key="1">
    <citation type="submission" date="2019-08" db="EMBL/GenBank/DDBJ databases">
        <title>Bacillus genomes from the desert of Cuatro Cienegas, Coahuila.</title>
        <authorList>
            <person name="Olmedo-Alvarez G."/>
        </authorList>
    </citation>
    <scope>NUCLEOTIDE SEQUENCE [LARGE SCALE GENOMIC DNA]</scope>
    <source>
        <strain evidence="5 6">CH128b_4D</strain>
    </source>
</reference>
<dbReference type="GO" id="GO:0004419">
    <property type="term" value="F:hydroxymethylglutaryl-CoA lyase activity"/>
    <property type="evidence" value="ECO:0007669"/>
    <property type="project" value="TreeGrafter"/>
</dbReference>
<keyword evidence="2" id="KW-0479">Metal-binding</keyword>
<comment type="caution">
    <text evidence="5">The sequence shown here is derived from an EMBL/GenBank/DDBJ whole genome shotgun (WGS) entry which is preliminary data.</text>
</comment>
<dbReference type="Proteomes" id="UP000325182">
    <property type="component" value="Unassembled WGS sequence"/>
</dbReference>
<evidence type="ECO:0000256" key="3">
    <source>
        <dbReference type="ARBA" id="ARBA00023239"/>
    </source>
</evidence>
<sequence>MQRILIQEVGPRDGLQMEPEFFPTGKKIELINQLSEAGVDKIEVSSFVSPKAIPNLKDAEDVFQKINRKEGVTYTALVPNLKGAERAISAGADELNLVASVSETHNQKNIRRTVEESFQGFKEIIRLADANHIPVNGTLATTFGCPFEGSIDPQRVIELVVRYLDMGASGITLADTTGMAVPYQVYKLCSEVLDRYPEVPITLHFHNTRGMGLANVVESIRAGVVRYDASVGGLGGCPFAPGATGNICTEDLVHMLKFSGHEVRADLPALIEASKFLQKEIGHEVPGQVIKSGLITDLHSA</sequence>
<dbReference type="CDD" id="cd07938">
    <property type="entry name" value="DRE_TIM_HMGL"/>
    <property type="match status" value="1"/>
</dbReference>
<dbReference type="AlphaFoldDB" id="A0A5D4LZC4"/>
<evidence type="ECO:0000313" key="5">
    <source>
        <dbReference type="EMBL" id="TYR94856.1"/>
    </source>
</evidence>
<dbReference type="GO" id="GO:0046951">
    <property type="term" value="P:ketone body biosynthetic process"/>
    <property type="evidence" value="ECO:0007669"/>
    <property type="project" value="TreeGrafter"/>
</dbReference>
<evidence type="ECO:0000256" key="2">
    <source>
        <dbReference type="ARBA" id="ARBA00022723"/>
    </source>
</evidence>
<dbReference type="FunFam" id="3.20.20.70:FF:000071">
    <property type="entry name" value="Hydroxymethylglutaryl-CoA lyase"/>
    <property type="match status" value="1"/>
</dbReference>
<protein>
    <submittedName>
        <fullName evidence="5">Hydroxymethylglutaryl-CoA lyase</fullName>
    </submittedName>
</protein>
<dbReference type="InterPro" id="IPR043594">
    <property type="entry name" value="HMGL"/>
</dbReference>
<accession>A0A5D4LZC4</accession>
<dbReference type="PROSITE" id="PS50991">
    <property type="entry name" value="PYR_CT"/>
    <property type="match status" value="1"/>
</dbReference>
<organism evidence="5 6">
    <name type="scientific">Rossellomorea vietnamensis</name>
    <dbReference type="NCBI Taxonomy" id="218284"/>
    <lineage>
        <taxon>Bacteria</taxon>
        <taxon>Bacillati</taxon>
        <taxon>Bacillota</taxon>
        <taxon>Bacilli</taxon>
        <taxon>Bacillales</taxon>
        <taxon>Bacillaceae</taxon>
        <taxon>Rossellomorea</taxon>
    </lineage>
</organism>
<dbReference type="GO" id="GO:0006552">
    <property type="term" value="P:L-leucine catabolic process"/>
    <property type="evidence" value="ECO:0007669"/>
    <property type="project" value="TreeGrafter"/>
</dbReference>